<dbReference type="RefSeq" id="XP_032834398.1">
    <property type="nucleotide sequence ID" value="XM_032978507.1"/>
</dbReference>
<feature type="compositionally biased region" description="Polar residues" evidence="1">
    <location>
        <begin position="101"/>
        <end position="118"/>
    </location>
</feature>
<feature type="compositionally biased region" description="Basic and acidic residues" evidence="1">
    <location>
        <begin position="91"/>
        <end position="100"/>
    </location>
</feature>
<protein>
    <submittedName>
        <fullName evidence="3">Uncharacterized protein SPEM3-like</fullName>
    </submittedName>
</protein>
<sequence>MAVSSVGGQPPPLGSHNSPEQAAAVVHFGSRLMESRGEEAMGLDRRASMDSPECSPTRSPTFSPGDSPTRAAHDEAEGLNRHSSTRSPLHSLHDEHEQLNERSPTYSPEYSPTHSLDCSTPHLPKRSLTHSSHNEAGGLNERSPEHWHASSPEPRSEHSCTHSPAHSLAPRSPAHDSDPSPERLRALSHTEDSHSPGLSPQRLFALPDSPSSPLCFPSLSVSSLCCGPRVSPGLPVSPCSLLVSPLPGVSPFVSSPAIPLTPRISSGHSLSPCLSPTSHVSPDLSMSRCVSPASQTSPNLAASRSLSPGVPASPSVPPRVAASPRVSRVSSRRHHQQQQQQQPPPASAAAMLSGGLHRMPAIVNLLLVLLKRRGEEMGPWAAALRERKRHRVAQRRLAWALSRLRETRQALDVAVEMERRREVVVRQLDETLAQVVRCCKRRDAHLTEQSPTVQAEKAAERSHDTETERASDVAAAAVATS</sequence>
<dbReference type="AlphaFoldDB" id="A0AAJ7XID6"/>
<proteinExistence type="predicted"/>
<feature type="compositionally biased region" description="Polar residues" evidence="1">
    <location>
        <begin position="292"/>
        <end position="306"/>
    </location>
</feature>
<evidence type="ECO:0000313" key="2">
    <source>
        <dbReference type="Proteomes" id="UP001318040"/>
    </source>
</evidence>
<reference evidence="3" key="1">
    <citation type="submission" date="2025-08" db="UniProtKB">
        <authorList>
            <consortium name="RefSeq"/>
        </authorList>
    </citation>
    <scope>IDENTIFICATION</scope>
    <source>
        <tissue evidence="3">Sperm</tissue>
    </source>
</reference>
<feature type="compositionally biased region" description="Basic and acidic residues" evidence="1">
    <location>
        <begin position="33"/>
        <end position="48"/>
    </location>
</feature>
<name>A0AAJ7XID6_PETMA</name>
<accession>A0AAJ7XID6</accession>
<feature type="compositionally biased region" description="Basic and acidic residues" evidence="1">
    <location>
        <begin position="71"/>
        <end position="80"/>
    </location>
</feature>
<dbReference type="Proteomes" id="UP001318040">
    <property type="component" value="Chromosome 67"/>
</dbReference>
<feature type="region of interest" description="Disordered" evidence="1">
    <location>
        <begin position="446"/>
        <end position="481"/>
    </location>
</feature>
<feature type="compositionally biased region" description="Basic and acidic residues" evidence="1">
    <location>
        <begin position="173"/>
        <end position="194"/>
    </location>
</feature>
<evidence type="ECO:0000256" key="1">
    <source>
        <dbReference type="SAM" id="MobiDB-lite"/>
    </source>
</evidence>
<evidence type="ECO:0000313" key="3">
    <source>
        <dbReference type="RefSeq" id="XP_032834398.1"/>
    </source>
</evidence>
<feature type="compositionally biased region" description="Low complexity" evidence="1">
    <location>
        <begin position="310"/>
        <end position="329"/>
    </location>
</feature>
<feature type="region of interest" description="Disordered" evidence="1">
    <location>
        <begin position="1"/>
        <end position="204"/>
    </location>
</feature>
<feature type="compositionally biased region" description="Basic and acidic residues" evidence="1">
    <location>
        <begin position="457"/>
        <end position="471"/>
    </location>
</feature>
<feature type="compositionally biased region" description="Polar residues" evidence="1">
    <location>
        <begin position="54"/>
        <end position="66"/>
    </location>
</feature>
<feature type="region of interest" description="Disordered" evidence="1">
    <location>
        <begin position="284"/>
        <end position="350"/>
    </location>
</feature>
<keyword evidence="2" id="KW-1185">Reference proteome</keyword>
<gene>
    <name evidence="3" type="primary">LOC116956732</name>
</gene>
<feature type="compositionally biased region" description="Basic and acidic residues" evidence="1">
    <location>
        <begin position="142"/>
        <end position="160"/>
    </location>
</feature>
<dbReference type="KEGG" id="pmrn:116956732"/>
<organism evidence="2 3">
    <name type="scientific">Petromyzon marinus</name>
    <name type="common">Sea lamprey</name>
    <dbReference type="NCBI Taxonomy" id="7757"/>
    <lineage>
        <taxon>Eukaryota</taxon>
        <taxon>Metazoa</taxon>
        <taxon>Chordata</taxon>
        <taxon>Craniata</taxon>
        <taxon>Vertebrata</taxon>
        <taxon>Cyclostomata</taxon>
        <taxon>Hyperoartia</taxon>
        <taxon>Petromyzontiformes</taxon>
        <taxon>Petromyzontidae</taxon>
        <taxon>Petromyzon</taxon>
    </lineage>
</organism>